<gene>
    <name evidence="2" type="ORF">C1Y40_05800</name>
</gene>
<comment type="caution">
    <text evidence="2">The sequence shown here is derived from an EMBL/GenBank/DDBJ whole genome shotgun (WGS) entry which is preliminary data.</text>
</comment>
<dbReference type="Proteomes" id="UP000238296">
    <property type="component" value="Unassembled WGS sequence"/>
</dbReference>
<reference evidence="2 3" key="1">
    <citation type="journal article" date="2017" name="Int. J. Syst. Evol. Microbiol.">
        <title>Mycobacterium talmoniae sp. nov., a slowly growing mycobacterium isolated from human respiratory samples.</title>
        <authorList>
            <person name="Davidson R.M."/>
            <person name="DeGroote M.A."/>
            <person name="Marola J.L."/>
            <person name="Buss S."/>
            <person name="Jones V."/>
            <person name="McNeil M.R."/>
            <person name="Freifeld A.G."/>
            <person name="Elaine Epperson L."/>
            <person name="Hasan N.A."/>
            <person name="Jackson M."/>
            <person name="Iwen P.C."/>
            <person name="Salfinger M."/>
            <person name="Strong M."/>
        </authorList>
    </citation>
    <scope>NUCLEOTIDE SEQUENCE [LARGE SCALE GENOMIC DNA]</scope>
    <source>
        <strain evidence="2 3">ATCC BAA-2683</strain>
    </source>
</reference>
<dbReference type="AlphaFoldDB" id="A0A2S8BBL8"/>
<dbReference type="PROSITE" id="PS50883">
    <property type="entry name" value="EAL"/>
    <property type="match status" value="1"/>
</dbReference>
<dbReference type="EMBL" id="PPEA01001025">
    <property type="protein sequence ID" value="PQM44041.1"/>
    <property type="molecule type" value="Genomic_DNA"/>
</dbReference>
<name>A0A2S8BBL8_9MYCO</name>
<evidence type="ECO:0000313" key="3">
    <source>
        <dbReference type="Proteomes" id="UP000238296"/>
    </source>
</evidence>
<feature type="domain" description="EAL" evidence="1">
    <location>
        <begin position="1"/>
        <end position="53"/>
    </location>
</feature>
<evidence type="ECO:0000259" key="1">
    <source>
        <dbReference type="PROSITE" id="PS50883"/>
    </source>
</evidence>
<evidence type="ECO:0000313" key="2">
    <source>
        <dbReference type="EMBL" id="PQM44041.1"/>
    </source>
</evidence>
<protein>
    <recommendedName>
        <fullName evidence="1">EAL domain-containing protein</fullName>
    </recommendedName>
</protein>
<dbReference type="InterPro" id="IPR001633">
    <property type="entry name" value="EAL_dom"/>
</dbReference>
<organism evidence="2 3">
    <name type="scientific">Mycobacterium talmoniae</name>
    <dbReference type="NCBI Taxonomy" id="1858794"/>
    <lineage>
        <taxon>Bacteria</taxon>
        <taxon>Bacillati</taxon>
        <taxon>Actinomycetota</taxon>
        <taxon>Actinomycetes</taxon>
        <taxon>Mycobacteriales</taxon>
        <taxon>Mycobacteriaceae</taxon>
        <taxon>Mycobacterium</taxon>
    </lineage>
</organism>
<sequence>MIALLDFGGSGTSITLADAGAGFQPIDETRRYAEFSGDRIDDALLAHVMGSHR</sequence>
<accession>A0A2S8BBL8</accession>
<proteinExistence type="predicted"/>